<dbReference type="AlphaFoldDB" id="A0A385Z5P9"/>
<feature type="domain" description="DUF1835" evidence="1">
    <location>
        <begin position="101"/>
        <end position="213"/>
    </location>
</feature>
<reference evidence="3" key="1">
    <citation type="submission" date="2018-09" db="EMBL/GenBank/DDBJ databases">
        <authorList>
            <person name="Zhu H."/>
        </authorList>
    </citation>
    <scope>NUCLEOTIDE SEQUENCE [LARGE SCALE GENOMIC DNA]</scope>
    <source>
        <strain evidence="3">K2W31S-8</strain>
    </source>
</reference>
<dbReference type="RefSeq" id="WP_119895129.1">
    <property type="nucleotide sequence ID" value="NZ_CP032419.1"/>
</dbReference>
<evidence type="ECO:0000313" key="2">
    <source>
        <dbReference type="EMBL" id="AYC34476.1"/>
    </source>
</evidence>
<evidence type="ECO:0000313" key="3">
    <source>
        <dbReference type="Proteomes" id="UP000265560"/>
    </source>
</evidence>
<proteinExistence type="predicted"/>
<dbReference type="Proteomes" id="UP000265560">
    <property type="component" value="Chromosome"/>
</dbReference>
<dbReference type="InterPro" id="IPR014973">
    <property type="entry name" value="DUF1835"/>
</dbReference>
<gene>
    <name evidence="2" type="ORF">D3880_19800</name>
</gene>
<dbReference type="OrthoDB" id="127805at2"/>
<organism evidence="2 3">
    <name type="scientific">Pseudomonas cavernae</name>
    <dbReference type="NCBI Taxonomy" id="2320867"/>
    <lineage>
        <taxon>Bacteria</taxon>
        <taxon>Pseudomonadati</taxon>
        <taxon>Pseudomonadota</taxon>
        <taxon>Gammaproteobacteria</taxon>
        <taxon>Pseudomonadales</taxon>
        <taxon>Pseudomonadaceae</taxon>
        <taxon>Pseudomonas</taxon>
    </lineage>
</organism>
<name>A0A385Z5P9_9PSED</name>
<dbReference type="Pfam" id="PF08874">
    <property type="entry name" value="DUF1835"/>
    <property type="match status" value="1"/>
</dbReference>
<evidence type="ECO:0000259" key="1">
    <source>
        <dbReference type="Pfam" id="PF08874"/>
    </source>
</evidence>
<dbReference type="EMBL" id="CP032419">
    <property type="protein sequence ID" value="AYC34476.1"/>
    <property type="molecule type" value="Genomic_DNA"/>
</dbReference>
<accession>A0A385Z5P9</accession>
<protein>
    <submittedName>
        <fullName evidence="2">DUF1835 domain-containing protein</fullName>
    </submittedName>
</protein>
<sequence length="419" mass="46912">MSATSRFATPSRDGRINLEQQRKRAKELLRRLKQNDPDAWRAMRAQGASCTAMTVQLADAQWLIARELGFVSWPRLKAHLDAIAFAARHPTFSADDEASTLHLRCGNDISHTLQLAGFQGEFQSFIDPLVMGPVPDLPLADYLAVRAEFVAAAFDLDAAEVLAGSQREYALLGRLADYPRVVLWCEADAYDQLFLIRVLAGLQPPPARLELIEIDRVPGVERFIGIGQLAPDLLAWLWPQRRVLGEDALELARRAWSAYSSADPRAWASLAHSPTPALPLFGPALRRQLQELPGSRDGLSLSERLSLQIVHELGAPTFGQVFAHLMGRHEPLPYLGDLMFHALLRPLIDAETPLLYEEQPELLWPQRPLRLTELGRQVLAGERYWLDCAAPERWVGGLRLRAGQPHWALDDGLQPVWRA</sequence>
<keyword evidence="3" id="KW-1185">Reference proteome</keyword>
<dbReference type="KEGG" id="pcav:D3880_19800"/>